<proteinExistence type="predicted"/>
<dbReference type="EMBL" id="MKJU01000035">
    <property type="protein sequence ID" value="OHU87172.1"/>
    <property type="molecule type" value="Genomic_DNA"/>
</dbReference>
<feature type="transmembrane region" description="Helical" evidence="1">
    <location>
        <begin position="153"/>
        <end position="173"/>
    </location>
</feature>
<gene>
    <name evidence="2" type="ORF">BET10_00755</name>
</gene>
<evidence type="ECO:0000256" key="1">
    <source>
        <dbReference type="SAM" id="Phobius"/>
    </source>
</evidence>
<dbReference type="OrthoDB" id="9770040at2"/>
<evidence type="ECO:0008006" key="4">
    <source>
        <dbReference type="Google" id="ProtNLM"/>
    </source>
</evidence>
<evidence type="ECO:0000313" key="2">
    <source>
        <dbReference type="EMBL" id="OHU87172.1"/>
    </source>
</evidence>
<dbReference type="Proteomes" id="UP000179786">
    <property type="component" value="Unassembled WGS sequence"/>
</dbReference>
<feature type="transmembrane region" description="Helical" evidence="1">
    <location>
        <begin position="226"/>
        <end position="244"/>
    </location>
</feature>
<feature type="transmembrane region" description="Helical" evidence="1">
    <location>
        <begin position="250"/>
        <end position="269"/>
    </location>
</feature>
<feature type="transmembrane region" description="Helical" evidence="1">
    <location>
        <begin position="372"/>
        <end position="391"/>
    </location>
</feature>
<feature type="transmembrane region" description="Helical" evidence="1">
    <location>
        <begin position="310"/>
        <end position="332"/>
    </location>
</feature>
<feature type="transmembrane region" description="Helical" evidence="1">
    <location>
        <begin position="121"/>
        <end position="141"/>
    </location>
</feature>
<dbReference type="AlphaFoldDB" id="A0A1S1MNF2"/>
<dbReference type="RefSeq" id="WP_070987697.1">
    <property type="nucleotide sequence ID" value="NZ_MKJU01000035.1"/>
</dbReference>
<keyword evidence="1" id="KW-1133">Transmembrane helix</keyword>
<dbReference type="STRING" id="1859457.BET10_00755"/>
<reference evidence="2 3" key="1">
    <citation type="submission" date="2016-09" db="EMBL/GenBank/DDBJ databases">
        <title>Pseudoalteromonas amylolytica sp. nov., isolated from the surface seawater.</title>
        <authorList>
            <person name="Wu Y.-H."/>
            <person name="Cheng H."/>
            <person name="Jin X.-B."/>
            <person name="Wang C.-S."/>
            <person name="Xu X.-W."/>
        </authorList>
    </citation>
    <scope>NUCLEOTIDE SEQUENCE [LARGE SCALE GENOMIC DNA]</scope>
    <source>
        <strain evidence="2 3">JW1</strain>
    </source>
</reference>
<accession>A0A1S1MNF2</accession>
<keyword evidence="3" id="KW-1185">Reference proteome</keyword>
<comment type="caution">
    <text evidence="2">The sequence shown here is derived from an EMBL/GenBank/DDBJ whole genome shotgun (WGS) entry which is preliminary data.</text>
</comment>
<dbReference type="InterPro" id="IPR010266">
    <property type="entry name" value="NnrS"/>
</dbReference>
<feature type="transmembrane region" description="Helical" evidence="1">
    <location>
        <begin position="276"/>
        <end position="298"/>
    </location>
</feature>
<organism evidence="2 3">
    <name type="scientific">Pseudoalteromonas amylolytica</name>
    <dbReference type="NCBI Taxonomy" id="1859457"/>
    <lineage>
        <taxon>Bacteria</taxon>
        <taxon>Pseudomonadati</taxon>
        <taxon>Pseudomonadota</taxon>
        <taxon>Gammaproteobacteria</taxon>
        <taxon>Alteromonadales</taxon>
        <taxon>Pseudoalteromonadaceae</taxon>
        <taxon>Pseudoalteromonas</taxon>
    </lineage>
</organism>
<feature type="transmembrane region" description="Helical" evidence="1">
    <location>
        <begin position="67"/>
        <end position="86"/>
    </location>
</feature>
<sequence>MRPINLLEPIAEYKWYQIQHWPFFMLAFRPMFLCAAIWAILSVALWAGVLAGELSWRAQVPATLWHAHEMIFAFAGAVASGFLLTAAQTWTNVPSVSGYKLGLLVAIWCLTRYVFFVHPNLVWLVLIGQLTFWLTAIAFLSTMLLRAKSKNNYIFIVILSALCIFNALFLLIIERGDFVLARTFTQVAVLMFMLLIGIIGGRVIPFFTARGLALDTQIRTPKLDRILLWVSIFGVSGFVLSEVFRLPLNPGYLLALAALLHLTRSVLWFNRKVLAVSLLWSLHLGYAFGAVGLLLLASHFFSPVIAFADALHLITLGGIGLLIIAMMARVSLGHTGRPLQVNATVNAAFLMIALAAICRVFLPYLINPHHAWLYSAALWCVGFALFVRYYFTVLTQKRVDGRRG</sequence>
<feature type="transmembrane region" description="Helical" evidence="1">
    <location>
        <begin position="185"/>
        <end position="205"/>
    </location>
</feature>
<name>A0A1S1MNF2_9GAMM</name>
<evidence type="ECO:0000313" key="3">
    <source>
        <dbReference type="Proteomes" id="UP000179786"/>
    </source>
</evidence>
<feature type="transmembrane region" description="Helical" evidence="1">
    <location>
        <begin position="98"/>
        <end position="115"/>
    </location>
</feature>
<keyword evidence="1" id="KW-0812">Transmembrane</keyword>
<keyword evidence="1" id="KW-0472">Membrane</keyword>
<dbReference type="Pfam" id="PF05940">
    <property type="entry name" value="NnrS"/>
    <property type="match status" value="1"/>
</dbReference>
<feature type="transmembrane region" description="Helical" evidence="1">
    <location>
        <begin position="344"/>
        <end position="366"/>
    </location>
</feature>
<feature type="transmembrane region" description="Helical" evidence="1">
    <location>
        <begin position="21"/>
        <end position="47"/>
    </location>
</feature>
<protein>
    <recommendedName>
        <fullName evidence="4">NnrS family protein</fullName>
    </recommendedName>
</protein>